<reference evidence="8 9" key="2">
    <citation type="submission" date="2019-01" db="EMBL/GenBank/DDBJ databases">
        <title>Tautonia sociabilis, a novel thermotolerant planctomycete of Isosphaeraceae family, isolated from a 4000 m deep subterranean habitat.</title>
        <authorList>
            <person name="Kovaleva O.L."/>
            <person name="Elcheninov A.G."/>
            <person name="Van Heerden E."/>
            <person name="Toshchakov S.V."/>
            <person name="Novikov A."/>
            <person name="Bonch-Osmolovskaya E.A."/>
            <person name="Kublanov I.V."/>
        </authorList>
    </citation>
    <scope>NUCLEOTIDE SEQUENCE [LARGE SCALE GENOMIC DNA]</scope>
    <source>
        <strain evidence="8 9">GM2012</strain>
    </source>
</reference>
<dbReference type="Gene3D" id="3.30.870.10">
    <property type="entry name" value="Endonuclease Chain A"/>
    <property type="match status" value="1"/>
</dbReference>
<evidence type="ECO:0000256" key="5">
    <source>
        <dbReference type="ARBA" id="ARBA00022963"/>
    </source>
</evidence>
<feature type="domain" description="PLD phosphodiesterase" evidence="7">
    <location>
        <begin position="172"/>
        <end position="199"/>
    </location>
</feature>
<comment type="catalytic activity">
    <reaction evidence="1">
        <text>a 1,2-diacyl-sn-glycero-3-phosphocholine + H2O = a 1,2-diacyl-sn-glycero-3-phosphate + choline + H(+)</text>
        <dbReference type="Rhea" id="RHEA:14445"/>
        <dbReference type="ChEBI" id="CHEBI:15354"/>
        <dbReference type="ChEBI" id="CHEBI:15377"/>
        <dbReference type="ChEBI" id="CHEBI:15378"/>
        <dbReference type="ChEBI" id="CHEBI:57643"/>
        <dbReference type="ChEBI" id="CHEBI:58608"/>
        <dbReference type="EC" id="3.1.4.4"/>
    </reaction>
</comment>
<keyword evidence="5" id="KW-0442">Lipid degradation</keyword>
<evidence type="ECO:0000256" key="3">
    <source>
        <dbReference type="ARBA" id="ARBA00012027"/>
    </source>
</evidence>
<keyword evidence="8" id="KW-0540">Nuclease</keyword>
<dbReference type="EMBL" id="RYZH01000005">
    <property type="protein sequence ID" value="RUL89011.1"/>
    <property type="molecule type" value="Genomic_DNA"/>
</dbReference>
<dbReference type="GO" id="GO:0016042">
    <property type="term" value="P:lipid catabolic process"/>
    <property type="evidence" value="ECO:0007669"/>
    <property type="project" value="UniProtKB-KW"/>
</dbReference>
<evidence type="ECO:0000259" key="7">
    <source>
        <dbReference type="PROSITE" id="PS50035"/>
    </source>
</evidence>
<evidence type="ECO:0000313" key="8">
    <source>
        <dbReference type="EMBL" id="RUL89011.1"/>
    </source>
</evidence>
<dbReference type="Proteomes" id="UP000280296">
    <property type="component" value="Unassembled WGS sequence"/>
</dbReference>
<organism evidence="8 9">
    <name type="scientific">Tautonia sociabilis</name>
    <dbReference type="NCBI Taxonomy" id="2080755"/>
    <lineage>
        <taxon>Bacteria</taxon>
        <taxon>Pseudomonadati</taxon>
        <taxon>Planctomycetota</taxon>
        <taxon>Planctomycetia</taxon>
        <taxon>Isosphaerales</taxon>
        <taxon>Isosphaeraceae</taxon>
        <taxon>Tautonia</taxon>
    </lineage>
</organism>
<accession>A0A432MNJ4</accession>
<dbReference type="PANTHER" id="PTHR43856">
    <property type="entry name" value="CARDIOLIPIN HYDROLASE"/>
    <property type="match status" value="1"/>
</dbReference>
<dbReference type="GO" id="GO:0004630">
    <property type="term" value="F:phospholipase D activity"/>
    <property type="evidence" value="ECO:0007669"/>
    <property type="project" value="UniProtKB-EC"/>
</dbReference>
<comment type="similarity">
    <text evidence="2">Belongs to the phospholipase D family.</text>
</comment>
<protein>
    <recommendedName>
        <fullName evidence="3">phospholipase D</fullName>
        <ecNumber evidence="3">3.1.4.4</ecNumber>
    </recommendedName>
</protein>
<dbReference type="EC" id="3.1.4.4" evidence="3"/>
<evidence type="ECO:0000256" key="4">
    <source>
        <dbReference type="ARBA" id="ARBA00022801"/>
    </source>
</evidence>
<evidence type="ECO:0000313" key="9">
    <source>
        <dbReference type="Proteomes" id="UP000280296"/>
    </source>
</evidence>
<dbReference type="OrthoDB" id="9765044at2"/>
<keyword evidence="4" id="KW-0378">Hydrolase</keyword>
<keyword evidence="6" id="KW-0443">Lipid metabolism</keyword>
<dbReference type="InterPro" id="IPR025202">
    <property type="entry name" value="PLD-like_dom"/>
</dbReference>
<dbReference type="AlphaFoldDB" id="A0A432MNJ4"/>
<dbReference type="PANTHER" id="PTHR43856:SF1">
    <property type="entry name" value="MITOCHONDRIAL CARDIOLIPIN HYDROLASE"/>
    <property type="match status" value="1"/>
</dbReference>
<evidence type="ECO:0000256" key="1">
    <source>
        <dbReference type="ARBA" id="ARBA00000798"/>
    </source>
</evidence>
<dbReference type="Pfam" id="PF13091">
    <property type="entry name" value="PLDc_2"/>
    <property type="match status" value="1"/>
</dbReference>
<dbReference type="GO" id="GO:0006793">
    <property type="term" value="P:phosphorus metabolic process"/>
    <property type="evidence" value="ECO:0007669"/>
    <property type="project" value="UniProtKB-ARBA"/>
</dbReference>
<sequence>MADAARIDDLLSQTLSDFRFSRGERTLIDKVLDAQGADPGELALWRNRAFALARQAMAEGAGVEVIDWLEEVEKLLAHRGAESRAAAPESAAYFTPGDSGPRAIAWLFDRCRSTAEICVFTITDDRITAAILGAHRRGVSLRLITDDEKAHDTGSDIDRLRRAGVPTRTDRDPNHMHHKFAVFDRSTVLTGSYNWTRGAAEHNFENFITSGEPGLVAAFVREFERLWKAMS</sequence>
<keyword evidence="8" id="KW-0255">Endonuclease</keyword>
<dbReference type="InterPro" id="IPR051406">
    <property type="entry name" value="PLD_domain"/>
</dbReference>
<name>A0A432MNJ4_9BACT</name>
<dbReference type="InterPro" id="IPR001736">
    <property type="entry name" value="PLipase_D/transphosphatidylase"/>
</dbReference>
<evidence type="ECO:0000256" key="2">
    <source>
        <dbReference type="ARBA" id="ARBA00008664"/>
    </source>
</evidence>
<gene>
    <name evidence="8" type="ORF">TsocGM_03885</name>
</gene>
<comment type="caution">
    <text evidence="8">The sequence shown here is derived from an EMBL/GenBank/DDBJ whole genome shotgun (WGS) entry which is preliminary data.</text>
</comment>
<proteinExistence type="inferred from homology"/>
<dbReference type="SUPFAM" id="SSF56024">
    <property type="entry name" value="Phospholipase D/nuclease"/>
    <property type="match status" value="1"/>
</dbReference>
<dbReference type="RefSeq" id="WP_126724005.1">
    <property type="nucleotide sequence ID" value="NZ_RYZH01000005.1"/>
</dbReference>
<dbReference type="GO" id="GO:0016891">
    <property type="term" value="F:RNA endonuclease activity producing 5'-phosphomonoesters, hydrolytic mechanism"/>
    <property type="evidence" value="ECO:0007669"/>
    <property type="project" value="TreeGrafter"/>
</dbReference>
<dbReference type="PROSITE" id="PS50035">
    <property type="entry name" value="PLD"/>
    <property type="match status" value="1"/>
</dbReference>
<evidence type="ECO:0000256" key="6">
    <source>
        <dbReference type="ARBA" id="ARBA00023098"/>
    </source>
</evidence>
<dbReference type="CDD" id="cd09171">
    <property type="entry name" value="PLDc_vPLD6_like"/>
    <property type="match status" value="1"/>
</dbReference>
<keyword evidence="9" id="KW-1185">Reference proteome</keyword>
<reference evidence="8 9" key="1">
    <citation type="submission" date="2018-12" db="EMBL/GenBank/DDBJ databases">
        <authorList>
            <person name="Toschakov S.V."/>
        </authorList>
    </citation>
    <scope>NUCLEOTIDE SEQUENCE [LARGE SCALE GENOMIC DNA]</scope>
    <source>
        <strain evidence="8 9">GM2012</strain>
    </source>
</reference>